<evidence type="ECO:0000313" key="1">
    <source>
        <dbReference type="EMBL" id="MPM70162.1"/>
    </source>
</evidence>
<proteinExistence type="predicted"/>
<accession>A0A645BXW5</accession>
<protein>
    <submittedName>
        <fullName evidence="1">Uncharacterized protein</fullName>
    </submittedName>
</protein>
<sequence length="110" mass="12054">MAVVVAVPVQRLQPQFQRAGIRRKLAVMPDQKTLAGADRHRFAVGKFGCAHGGGGIDADAADFHIAVTIQLQRRSHGADGRDCGQPAQQILYDSSHFMIMIPHLIFCYMP</sequence>
<gene>
    <name evidence="1" type="ORF">SDC9_117115</name>
</gene>
<name>A0A645BXW5_9ZZZZ</name>
<organism evidence="1">
    <name type="scientific">bioreactor metagenome</name>
    <dbReference type="NCBI Taxonomy" id="1076179"/>
    <lineage>
        <taxon>unclassified sequences</taxon>
        <taxon>metagenomes</taxon>
        <taxon>ecological metagenomes</taxon>
    </lineage>
</organism>
<dbReference type="EMBL" id="VSSQ01023314">
    <property type="protein sequence ID" value="MPM70162.1"/>
    <property type="molecule type" value="Genomic_DNA"/>
</dbReference>
<reference evidence="1" key="1">
    <citation type="submission" date="2019-08" db="EMBL/GenBank/DDBJ databases">
        <authorList>
            <person name="Kucharzyk K."/>
            <person name="Murdoch R.W."/>
            <person name="Higgins S."/>
            <person name="Loffler F."/>
        </authorList>
    </citation>
    <scope>NUCLEOTIDE SEQUENCE</scope>
</reference>
<dbReference type="AlphaFoldDB" id="A0A645BXW5"/>
<comment type="caution">
    <text evidence="1">The sequence shown here is derived from an EMBL/GenBank/DDBJ whole genome shotgun (WGS) entry which is preliminary data.</text>
</comment>